<dbReference type="Pfam" id="PF02671">
    <property type="entry name" value="PAH"/>
    <property type="match status" value="1"/>
</dbReference>
<dbReference type="EMBL" id="BEYU01000154">
    <property type="protein sequence ID" value="GBG33385.1"/>
    <property type="molecule type" value="Genomic_DNA"/>
</dbReference>
<feature type="compositionally biased region" description="Basic and acidic residues" evidence="4">
    <location>
        <begin position="258"/>
        <end position="280"/>
    </location>
</feature>
<dbReference type="InterPro" id="IPR003822">
    <property type="entry name" value="PAH"/>
</dbReference>
<accession>A0A2R5GS12</accession>
<feature type="region of interest" description="Disordered" evidence="4">
    <location>
        <begin position="1124"/>
        <end position="1169"/>
    </location>
</feature>
<dbReference type="Gene3D" id="1.20.1160.11">
    <property type="entry name" value="Paired amphipathic helix"/>
    <property type="match status" value="1"/>
</dbReference>
<name>A0A2R5GS12_9STRA</name>
<feature type="compositionally biased region" description="Basic and acidic residues" evidence="4">
    <location>
        <begin position="493"/>
        <end position="502"/>
    </location>
</feature>
<dbReference type="PANTHER" id="PTHR14383">
    <property type="entry name" value="SWAP-70 RECOMBINASE"/>
    <property type="match status" value="1"/>
</dbReference>
<feature type="compositionally biased region" description="Low complexity" evidence="4">
    <location>
        <begin position="1313"/>
        <end position="1331"/>
    </location>
</feature>
<feature type="compositionally biased region" description="Polar residues" evidence="4">
    <location>
        <begin position="1019"/>
        <end position="1038"/>
    </location>
</feature>
<evidence type="ECO:0000256" key="4">
    <source>
        <dbReference type="SAM" id="MobiDB-lite"/>
    </source>
</evidence>
<evidence type="ECO:0000256" key="1">
    <source>
        <dbReference type="ARBA" id="ARBA00004123"/>
    </source>
</evidence>
<comment type="subcellular location">
    <subcellularLocation>
        <location evidence="1 3">Nucleus</location>
    </subcellularLocation>
</comment>
<dbReference type="PROSITE" id="PS51477">
    <property type="entry name" value="PAH"/>
    <property type="match status" value="1"/>
</dbReference>
<dbReference type="InParanoid" id="A0A2R5GS12"/>
<reference evidence="5 6" key="1">
    <citation type="submission" date="2017-12" db="EMBL/GenBank/DDBJ databases">
        <title>Sequencing, de novo assembly and annotation of complete genome of a new Thraustochytrid species, strain FCC1311.</title>
        <authorList>
            <person name="Sedici K."/>
            <person name="Godart F."/>
            <person name="Aiese Cigliano R."/>
            <person name="Sanseverino W."/>
            <person name="Barakat M."/>
            <person name="Ortet P."/>
            <person name="Marechal E."/>
            <person name="Cagnac O."/>
            <person name="Amato A."/>
        </authorList>
    </citation>
    <scope>NUCLEOTIDE SEQUENCE [LARGE SCALE GENOMIC DNA]</scope>
</reference>
<organism evidence="5 6">
    <name type="scientific">Hondaea fermentalgiana</name>
    <dbReference type="NCBI Taxonomy" id="2315210"/>
    <lineage>
        <taxon>Eukaryota</taxon>
        <taxon>Sar</taxon>
        <taxon>Stramenopiles</taxon>
        <taxon>Bigyra</taxon>
        <taxon>Labyrinthulomycetes</taxon>
        <taxon>Thraustochytrida</taxon>
        <taxon>Thraustochytriidae</taxon>
        <taxon>Hondaea</taxon>
    </lineage>
</organism>
<feature type="region of interest" description="Disordered" evidence="4">
    <location>
        <begin position="482"/>
        <end position="506"/>
    </location>
</feature>
<feature type="compositionally biased region" description="Low complexity" evidence="4">
    <location>
        <begin position="964"/>
        <end position="1011"/>
    </location>
</feature>
<keyword evidence="2 3" id="KW-0539">Nucleus</keyword>
<dbReference type="Proteomes" id="UP000241890">
    <property type="component" value="Unassembled WGS sequence"/>
</dbReference>
<evidence type="ECO:0000256" key="2">
    <source>
        <dbReference type="ARBA" id="ARBA00023242"/>
    </source>
</evidence>
<feature type="region of interest" description="Disordered" evidence="4">
    <location>
        <begin position="1"/>
        <end position="52"/>
    </location>
</feature>
<keyword evidence="6" id="KW-1185">Reference proteome</keyword>
<feature type="compositionally biased region" description="Low complexity" evidence="4">
    <location>
        <begin position="1124"/>
        <end position="1158"/>
    </location>
</feature>
<dbReference type="GO" id="GO:0005634">
    <property type="term" value="C:nucleus"/>
    <property type="evidence" value="ECO:0007669"/>
    <property type="project" value="UniProtKB-SubCell"/>
</dbReference>
<feature type="region of interest" description="Disordered" evidence="4">
    <location>
        <begin position="1478"/>
        <end position="1503"/>
    </location>
</feature>
<feature type="region of interest" description="Disordered" evidence="4">
    <location>
        <begin position="249"/>
        <end position="310"/>
    </location>
</feature>
<comment type="caution">
    <text evidence="5">The sequence shown here is derived from an EMBL/GenBank/DDBJ whole genome shotgun (WGS) entry which is preliminary data.</text>
</comment>
<feature type="compositionally biased region" description="Low complexity" evidence="4">
    <location>
        <begin position="1"/>
        <end position="10"/>
    </location>
</feature>
<feature type="compositionally biased region" description="Basic and acidic residues" evidence="4">
    <location>
        <begin position="288"/>
        <end position="297"/>
    </location>
</feature>
<evidence type="ECO:0000313" key="5">
    <source>
        <dbReference type="EMBL" id="GBG33385.1"/>
    </source>
</evidence>
<dbReference type="SUPFAM" id="SSF47762">
    <property type="entry name" value="PAH2 domain"/>
    <property type="match status" value="1"/>
</dbReference>
<dbReference type="GO" id="GO:0006355">
    <property type="term" value="P:regulation of DNA-templated transcription"/>
    <property type="evidence" value="ECO:0007669"/>
    <property type="project" value="InterPro"/>
</dbReference>
<feature type="region of interest" description="Disordered" evidence="4">
    <location>
        <begin position="812"/>
        <end position="855"/>
    </location>
</feature>
<evidence type="ECO:0000256" key="3">
    <source>
        <dbReference type="PROSITE-ProRule" id="PRU00810"/>
    </source>
</evidence>
<dbReference type="PANTHER" id="PTHR14383:SF5">
    <property type="entry name" value="RUN DOMAIN-CONTAINING PROTEIN"/>
    <property type="match status" value="1"/>
</dbReference>
<sequence>MEDAAAASAAPNGAQGNLKKEKETVRTAQDQNASDTMDVDERGEGANASSSLTPEQIKKFKLEERSIMRIRDLLSMMLGCELRDEEFDIDRISQTISLGWPHLLRTLTVLEDLGVFRRTSEASGQSCLGAVDTDLEISFAIDGDHKRSKTNSERTVRFINENIKKAMHVGIEQTGFSWLATEAAPDPERDGDGLLWHRAPIHLTIDGFRRILENEMRQSKQAAVDALRSVRERTSITVDDTVGFLATTEVAARAPEQGQDKEKQEPATKEASAIKRENTDVSKTAPTGDKKEDDGAKSSDAADGDSAKPASVNAKLTCRVLVSIGAARKSETLKTFETGVAQLRLMESRLDDLLLKQRETLANVWKQDAQYLYVDPQEAAVAPQTGTATGSSSPASSVASSVVIHGSKKTRISVPHPFDGIARGEMNERSGKPLARFQVYAHDTEGKLRAFLLAPPSQGADPGDDGTMALSESEDIALSTAEAASDNGSFSLESRHQRQEQARKRRQRRLIRKLQWEGHVAAARACIFSPPFDRTGRLGGVLGARAFAFTNNETLANQRKRERAALENMRVRASKRVRPEDPETRVFDPAAPDAKGILELGPGHLPAKFVHSWRPDMRSFRRMGHLKGVVRYDQQTGVFKPAFGPADAESMSLRRDVRTDAVELERRRNAEDLNDAGDASAVDDALGYLRVLGKEDSGQRYLRYMDEKRKRLYYFDRITGDVQWHVPVEAVDAGDVKDSKELGDYRDIISWQWPDPGAGMNKDQMEEDAEAVQAAGQAALQEALTHEVPMNTLGPGLSPAALGPLGAQAAAAQVSRQVKQGKSKQPKRKQQQDQQQQQESQNQTSTQQPLGTGAEAKAATAAAAALAVATAANVPGHAATPLAQATVMELASGAGASSAQQQQQQQQLQQQLQQQQQQLAHLGMGNLTAENIQQLLLQHHMPDLQRNLSAEELQAAQRHFMQLQLQHHQQQQQQQQQQHPQHLQQQQLHEQQRQQQLHLLHQQHQQQGLLQRTKDKMSSDTAPQRALSQGSTGASQNKGKQRKSSEGKDNKRPRKNSVSGTSGDASNSSKNNMNNNNENHFADSSNIGRDSVEQKQNTYVMRRHQEDQRLKQLQQDQILFLQNSMGQQQQQQQQQANSQMSSSMAGKRNAGANDSNNNGGQGSSGSMGQVQATLGMNDALLHQMLQQQQQQLLGSGIIDDGDSTPDSQVSKLSPFGIFCAQHGFDPASTEISALDRTTYLNALRFQWRHLSDGDKMVFRMAASMITSQGPDNAGQASGLPGLDPSFLKANIGNRGADLSKSYLQAQQHEHQRLQQQQQQQHHQQQQQQQQQQEMFLAQVHQLARECNLDPESIQKLLQQMRAQQQSQSSHSQQDSAPADLEQLLQVQQYLQQMQHPHHQQQQQQHSGHGNLLQGMPGGFGSGAHMGSDGLGGLGYGRSRASAHGNTSGDEASLRAEFLANIRHLPLQMQQEYEKQWQEQAAMRKMASSGSSSANASASASASAGEKKHEEAMKFFEQVKTAFKDRPQIYSLFTGLLEQFKLGKMSYEEIYRQVNALFSEHPELMRSFAQLV</sequence>
<feature type="compositionally biased region" description="Polar residues" evidence="4">
    <location>
        <begin position="26"/>
        <end position="35"/>
    </location>
</feature>
<dbReference type="InterPro" id="IPR036600">
    <property type="entry name" value="PAH_sf"/>
</dbReference>
<feature type="region of interest" description="Disordered" evidence="4">
    <location>
        <begin position="964"/>
        <end position="1090"/>
    </location>
</feature>
<proteinExistence type="predicted"/>
<feature type="region of interest" description="Disordered" evidence="4">
    <location>
        <begin position="1304"/>
        <end position="1331"/>
    </location>
</feature>
<feature type="compositionally biased region" description="Basic residues" evidence="4">
    <location>
        <begin position="819"/>
        <end position="829"/>
    </location>
</feature>
<feature type="compositionally biased region" description="Low complexity" evidence="4">
    <location>
        <begin position="832"/>
        <end position="855"/>
    </location>
</feature>
<gene>
    <name evidence="5" type="ORF">FCC1311_096082</name>
</gene>
<feature type="compositionally biased region" description="Polar residues" evidence="4">
    <location>
        <begin position="1056"/>
        <end position="1065"/>
    </location>
</feature>
<feature type="compositionally biased region" description="Low complexity" evidence="4">
    <location>
        <begin position="1486"/>
        <end position="1503"/>
    </location>
</feature>
<feature type="compositionally biased region" description="Low complexity" evidence="4">
    <location>
        <begin position="1066"/>
        <end position="1079"/>
    </location>
</feature>
<evidence type="ECO:0000313" key="6">
    <source>
        <dbReference type="Proteomes" id="UP000241890"/>
    </source>
</evidence>
<dbReference type="OrthoDB" id="10265969at2759"/>
<protein>
    <submittedName>
        <fullName evidence="5">Paired amphipathic helix protein Sin3a</fullName>
    </submittedName>
</protein>